<dbReference type="NCBIfam" id="TIGR00231">
    <property type="entry name" value="small_GTP"/>
    <property type="match status" value="1"/>
</dbReference>
<dbReference type="PROSITE" id="PS51722">
    <property type="entry name" value="G_TR_2"/>
    <property type="match status" value="1"/>
</dbReference>
<dbReference type="InterPro" id="IPR050543">
    <property type="entry name" value="eIF2G"/>
</dbReference>
<dbReference type="FunFam" id="2.40.30.10:FF:000009">
    <property type="entry name" value="Eukaryotic translation initiation factor 2 subunit gamma"/>
    <property type="match status" value="1"/>
</dbReference>
<dbReference type="GO" id="GO:0005525">
    <property type="term" value="F:GTP binding"/>
    <property type="evidence" value="ECO:0007669"/>
    <property type="project" value="UniProtKB-UniRule"/>
</dbReference>
<dbReference type="InterPro" id="IPR027417">
    <property type="entry name" value="P-loop_NTPase"/>
</dbReference>
<protein>
    <recommendedName>
        <fullName evidence="10">Translation initiation factor 2 subunit gamma</fullName>
        <ecNumber evidence="10">3.6.5.3</ecNumber>
    </recommendedName>
    <alternativeName>
        <fullName evidence="10">aIF2-gamma</fullName>
    </alternativeName>
    <alternativeName>
        <fullName evidence="10">eIF-2-gamma</fullName>
    </alternativeName>
</protein>
<comment type="catalytic activity">
    <reaction evidence="9 10">
        <text>GTP + H2O = GDP + phosphate + H(+)</text>
        <dbReference type="Rhea" id="RHEA:19669"/>
        <dbReference type="ChEBI" id="CHEBI:15377"/>
        <dbReference type="ChEBI" id="CHEBI:15378"/>
        <dbReference type="ChEBI" id="CHEBI:37565"/>
        <dbReference type="ChEBI" id="CHEBI:43474"/>
        <dbReference type="ChEBI" id="CHEBI:58189"/>
        <dbReference type="EC" id="3.6.5.3"/>
    </reaction>
</comment>
<dbReference type="OrthoDB" id="7798at2157"/>
<keyword evidence="6 10" id="KW-0460">Magnesium</keyword>
<dbReference type="InterPro" id="IPR015256">
    <property type="entry name" value="eIF2g_C"/>
</dbReference>
<keyword evidence="2 10" id="KW-0396">Initiation factor</keyword>
<gene>
    <name evidence="10" type="primary">eif2g</name>
    <name evidence="12" type="ordered locus">Pyrfu_1458</name>
</gene>
<feature type="domain" description="Tr-type G" evidence="11">
    <location>
        <begin position="16"/>
        <end position="213"/>
    </location>
</feature>
<feature type="binding site" evidence="10">
    <location>
        <position position="53"/>
    </location>
    <ligand>
        <name>Mg(2+)</name>
        <dbReference type="ChEBI" id="CHEBI:18420"/>
        <label>2</label>
    </ligand>
</feature>
<dbReference type="Proteomes" id="UP000001037">
    <property type="component" value="Chromosome"/>
</dbReference>
<feature type="binding site" evidence="10">
    <location>
        <begin position="28"/>
        <end position="33"/>
    </location>
    <ligand>
        <name>GTP</name>
        <dbReference type="ChEBI" id="CHEBI:37565"/>
    </ligand>
</feature>
<comment type="function">
    <text evidence="10">eIF-2 functions in the early steps of protein synthesis by forming a ternary complex with GTP and initiator tRNA.</text>
</comment>
<dbReference type="CDD" id="cd15490">
    <property type="entry name" value="eIF2_gamma_III"/>
    <property type="match status" value="1"/>
</dbReference>
<keyword evidence="13" id="KW-1185">Reference proteome</keyword>
<dbReference type="PANTHER" id="PTHR42854:SF3">
    <property type="entry name" value="EUKARYOTIC TRANSLATION INITIATION FACTOR 2 SUBUNIT 3-RELATED"/>
    <property type="match status" value="1"/>
</dbReference>
<dbReference type="STRING" id="694429.Pyrfu_1458"/>
<dbReference type="AlphaFoldDB" id="G0EH92"/>
<dbReference type="InParanoid" id="G0EH92"/>
<dbReference type="GO" id="GO:0046872">
    <property type="term" value="F:metal ion binding"/>
    <property type="evidence" value="ECO:0007669"/>
    <property type="project" value="UniProtKB-KW"/>
</dbReference>
<dbReference type="GO" id="GO:0005829">
    <property type="term" value="C:cytosol"/>
    <property type="evidence" value="ECO:0007669"/>
    <property type="project" value="TreeGrafter"/>
</dbReference>
<evidence type="ECO:0000313" key="13">
    <source>
        <dbReference type="Proteomes" id="UP000001037"/>
    </source>
</evidence>
<reference evidence="12 13" key="1">
    <citation type="journal article" date="2011" name="Stand. Genomic Sci.">
        <title>Complete genome sequence of the hyperthermophilic chemolithoautotroph Pyrolobus fumarii type strain (1A).</title>
        <authorList>
            <person name="Anderson I."/>
            <person name="Goker M."/>
            <person name="Nolan M."/>
            <person name="Lucas S."/>
            <person name="Hammon N."/>
            <person name="Deshpande S."/>
            <person name="Cheng J.F."/>
            <person name="Tapia R."/>
            <person name="Han C."/>
            <person name="Goodwin L."/>
            <person name="Pitluck S."/>
            <person name="Huntemann M."/>
            <person name="Liolios K."/>
            <person name="Ivanova N."/>
            <person name="Pagani I."/>
            <person name="Mavromatis K."/>
            <person name="Ovchinikova G."/>
            <person name="Pati A."/>
            <person name="Chen A."/>
            <person name="Palaniappan K."/>
            <person name="Land M."/>
            <person name="Hauser L."/>
            <person name="Brambilla E.M."/>
            <person name="Huber H."/>
            <person name="Yasawong M."/>
            <person name="Rohde M."/>
            <person name="Spring S."/>
            <person name="Abt B."/>
            <person name="Sikorski J."/>
            <person name="Wirth R."/>
            <person name="Detter J.C."/>
            <person name="Woyke T."/>
            <person name="Bristow J."/>
            <person name="Eisen J.A."/>
            <person name="Markowitz V."/>
            <person name="Hugenholtz P."/>
            <person name="Kyrpides N.C."/>
            <person name="Klenk H.P."/>
            <person name="Lapidus A."/>
        </authorList>
    </citation>
    <scope>NUCLEOTIDE SEQUENCE [LARGE SCALE GENOMIC DNA]</scope>
    <source>
        <strain evidence="13">DSM 11204 / 1A</strain>
    </source>
</reference>
<organism evidence="12 13">
    <name type="scientific">Pyrolobus fumarii (strain DSM 11204 / 1A)</name>
    <dbReference type="NCBI Taxonomy" id="694429"/>
    <lineage>
        <taxon>Archaea</taxon>
        <taxon>Thermoproteota</taxon>
        <taxon>Thermoprotei</taxon>
        <taxon>Desulfurococcales</taxon>
        <taxon>Pyrodictiaceae</taxon>
        <taxon>Pyrolobus</taxon>
    </lineage>
</organism>
<dbReference type="GO" id="GO:0003924">
    <property type="term" value="F:GTPase activity"/>
    <property type="evidence" value="ECO:0007669"/>
    <property type="project" value="InterPro"/>
</dbReference>
<keyword evidence="4 10" id="KW-0547">Nucleotide-binding</keyword>
<comment type="similarity">
    <text evidence="1 10">Belongs to the TRAFAC class translation factor GTPase superfamily. Classic translation factor GTPase family. EIF2G subfamily.</text>
</comment>
<dbReference type="InterPro" id="IPR009001">
    <property type="entry name" value="Transl_elong_EF1A/Init_IF2_C"/>
</dbReference>
<dbReference type="FunCoup" id="G0EH92">
    <property type="interactions" value="200"/>
</dbReference>
<dbReference type="PANTHER" id="PTHR42854">
    <property type="entry name" value="EUKARYOTIC TRANSLATION INITIATION FACTOR 2 SUBUNIT 3 FAMILY MEMBER"/>
    <property type="match status" value="1"/>
</dbReference>
<dbReference type="InterPro" id="IPR044128">
    <property type="entry name" value="eIF2g_GTP-bd"/>
</dbReference>
<dbReference type="HAMAP" id="MF_00119">
    <property type="entry name" value="eIF_2_gamma"/>
    <property type="match status" value="1"/>
</dbReference>
<dbReference type="eggNOG" id="arCOG01563">
    <property type="taxonomic scope" value="Archaea"/>
</dbReference>
<feature type="binding site" evidence="10">
    <location>
        <position position="28"/>
    </location>
    <ligand>
        <name>Mg(2+)</name>
        <dbReference type="ChEBI" id="CHEBI:18420"/>
        <label>2</label>
    </ligand>
</feature>
<evidence type="ECO:0000313" key="12">
    <source>
        <dbReference type="EMBL" id="AEM39316.1"/>
    </source>
</evidence>
<dbReference type="FunFam" id="2.40.30.10:FF:000075">
    <property type="entry name" value="Translation initiation factor 2 subunit gamma"/>
    <property type="match status" value="1"/>
</dbReference>
<dbReference type="SUPFAM" id="SSF50465">
    <property type="entry name" value="EF-Tu/eEF-1alpha/eIF2-gamma C-terminal domain"/>
    <property type="match status" value="1"/>
</dbReference>
<dbReference type="EC" id="3.6.5.3" evidence="10"/>
<dbReference type="InterPro" id="IPR009000">
    <property type="entry name" value="Transl_B-barrel_sf"/>
</dbReference>
<dbReference type="FunFam" id="3.40.50.300:FF:000065">
    <property type="entry name" value="Eukaryotic translation initiation factor 2 subunit gamma"/>
    <property type="match status" value="1"/>
</dbReference>
<evidence type="ECO:0000256" key="7">
    <source>
        <dbReference type="ARBA" id="ARBA00022917"/>
    </source>
</evidence>
<dbReference type="InterPro" id="IPR044127">
    <property type="entry name" value="eIF2g_dom_2"/>
</dbReference>
<dbReference type="HOGENOM" id="CLU_027154_0_1_2"/>
<dbReference type="SUPFAM" id="SSF52540">
    <property type="entry name" value="P-loop containing nucleoside triphosphate hydrolases"/>
    <property type="match status" value="1"/>
</dbReference>
<name>G0EH92_PYRF1</name>
<dbReference type="RefSeq" id="WP_014026993.1">
    <property type="nucleotide sequence ID" value="NC_015931.1"/>
</dbReference>
<keyword evidence="3 10" id="KW-0479">Metal-binding</keyword>
<evidence type="ECO:0000256" key="1">
    <source>
        <dbReference type="ARBA" id="ARBA00005388"/>
    </source>
</evidence>
<dbReference type="NCBIfam" id="TIGR03680">
    <property type="entry name" value="eif2g_arch"/>
    <property type="match status" value="1"/>
</dbReference>
<dbReference type="GO" id="GO:0003746">
    <property type="term" value="F:translation elongation factor activity"/>
    <property type="evidence" value="ECO:0007669"/>
    <property type="project" value="UniProtKB-UniRule"/>
</dbReference>
<accession>G0EH92</accession>
<dbReference type="InterPro" id="IPR005225">
    <property type="entry name" value="Small_GTP-bd"/>
</dbReference>
<evidence type="ECO:0000256" key="5">
    <source>
        <dbReference type="ARBA" id="ARBA00022801"/>
    </source>
</evidence>
<dbReference type="EMBL" id="CP002838">
    <property type="protein sequence ID" value="AEM39316.1"/>
    <property type="molecule type" value="Genomic_DNA"/>
</dbReference>
<evidence type="ECO:0000259" key="11">
    <source>
        <dbReference type="PROSITE" id="PS51722"/>
    </source>
</evidence>
<dbReference type="Pfam" id="PF09173">
    <property type="entry name" value="eIF2_C"/>
    <property type="match status" value="1"/>
</dbReference>
<dbReference type="SUPFAM" id="SSF50447">
    <property type="entry name" value="Translation proteins"/>
    <property type="match status" value="1"/>
</dbReference>
<comment type="caution">
    <text evidence="10">Lacks conserved residue(s) required for the propagation of feature annotation.</text>
</comment>
<dbReference type="Gene3D" id="2.40.30.10">
    <property type="entry name" value="Translation factors"/>
    <property type="match status" value="2"/>
</dbReference>
<evidence type="ECO:0000256" key="4">
    <source>
        <dbReference type="ARBA" id="ARBA00022741"/>
    </source>
</evidence>
<comment type="cofactor">
    <cofactor evidence="10">
        <name>Mg(2+)</name>
        <dbReference type="ChEBI" id="CHEBI:18420"/>
    </cofactor>
</comment>
<dbReference type="KEGG" id="pfm:Pyrfu_1458"/>
<dbReference type="GO" id="GO:0000049">
    <property type="term" value="F:tRNA binding"/>
    <property type="evidence" value="ECO:0007669"/>
    <property type="project" value="InterPro"/>
</dbReference>
<dbReference type="GeneID" id="11138645"/>
<dbReference type="GO" id="GO:0001731">
    <property type="term" value="P:formation of translation preinitiation complex"/>
    <property type="evidence" value="ECO:0007669"/>
    <property type="project" value="TreeGrafter"/>
</dbReference>
<comment type="subunit">
    <text evidence="10">Heterotrimer composed of an alpha, a beta and a gamma chain.</text>
</comment>
<evidence type="ECO:0000256" key="2">
    <source>
        <dbReference type="ARBA" id="ARBA00022540"/>
    </source>
</evidence>
<evidence type="ECO:0000256" key="9">
    <source>
        <dbReference type="ARBA" id="ARBA00048107"/>
    </source>
</evidence>
<dbReference type="CDD" id="cd01888">
    <property type="entry name" value="eIF2_gamma"/>
    <property type="match status" value="1"/>
</dbReference>
<keyword evidence="8 10" id="KW-0342">GTP-binding</keyword>
<feature type="binding site" evidence="10">
    <location>
        <position position="55"/>
    </location>
    <ligand>
        <name>Mg(2+)</name>
        <dbReference type="ChEBI" id="CHEBI:18420"/>
        <label>1</label>
    </ligand>
</feature>
<dbReference type="Pfam" id="PF00009">
    <property type="entry name" value="GTP_EFTU"/>
    <property type="match status" value="1"/>
</dbReference>
<dbReference type="CDD" id="cd03688">
    <property type="entry name" value="eIF2_gamma_II"/>
    <property type="match status" value="1"/>
</dbReference>
<dbReference type="NCBIfam" id="NF003077">
    <property type="entry name" value="PRK04000.1"/>
    <property type="match status" value="1"/>
</dbReference>
<dbReference type="Gene3D" id="3.40.50.300">
    <property type="entry name" value="P-loop containing nucleotide triphosphate hydrolases"/>
    <property type="match status" value="1"/>
</dbReference>
<dbReference type="InterPro" id="IPR000795">
    <property type="entry name" value="T_Tr_GTP-bd_dom"/>
</dbReference>
<feature type="binding site" evidence="10">
    <location>
        <begin position="156"/>
        <end position="159"/>
    </location>
    <ligand>
        <name>GTP</name>
        <dbReference type="ChEBI" id="CHEBI:37565"/>
    </ligand>
</feature>
<dbReference type="PRINTS" id="PR00315">
    <property type="entry name" value="ELONGATNFCT"/>
</dbReference>
<dbReference type="GO" id="GO:0003743">
    <property type="term" value="F:translation initiation factor activity"/>
    <property type="evidence" value="ECO:0007669"/>
    <property type="project" value="UniProtKB-KW"/>
</dbReference>
<dbReference type="InterPro" id="IPR004161">
    <property type="entry name" value="EFTu-like_2"/>
</dbReference>
<evidence type="ECO:0000256" key="3">
    <source>
        <dbReference type="ARBA" id="ARBA00022723"/>
    </source>
</evidence>
<dbReference type="InterPro" id="IPR022424">
    <property type="entry name" value="TIF2_gsu"/>
</dbReference>
<evidence type="ECO:0000256" key="8">
    <source>
        <dbReference type="ARBA" id="ARBA00023134"/>
    </source>
</evidence>
<evidence type="ECO:0000256" key="10">
    <source>
        <dbReference type="HAMAP-Rule" id="MF_00119"/>
    </source>
</evidence>
<feature type="binding site" evidence="10">
    <location>
        <position position="32"/>
    </location>
    <ligand>
        <name>Mg(2+)</name>
        <dbReference type="ChEBI" id="CHEBI:18420"/>
        <label>1</label>
    </ligand>
</feature>
<keyword evidence="5 10" id="KW-0378">Hydrolase</keyword>
<feature type="binding site" evidence="10">
    <location>
        <begin position="191"/>
        <end position="193"/>
    </location>
    <ligand>
        <name>GTP</name>
        <dbReference type="ChEBI" id="CHEBI:37565"/>
    </ligand>
</feature>
<proteinExistence type="inferred from homology"/>
<dbReference type="Pfam" id="PF03144">
    <property type="entry name" value="GTP_EFTU_D2"/>
    <property type="match status" value="1"/>
</dbReference>
<sequence>MSLVDKEEIEAQRRRQPEVNIGTVGHVDHGKTTLVQAITGVWTAKHSEELKRGMTIKLGYATGEIWYCEGAEEPDAYQPAPEKCPPGTTPKLLRKVSFVDAPGHEVLMATMLSGAALMDGALLVIAANEKCPQPQTREHFVALDIIGVRRLVIVQNKVDVVTPEQAKKNYEEIREFLRGTWAEKLPVIPVSALHKVNIDALLMAIEAFIPTPQRDLSKPPLMFVARSFDVNKPGTPPEKMVGGVLGGSLVQGVLRVGDEIEIAPGVRVEKKGGRVEYEPLVTEVVSLRFDNLEVEEAKPGGLVAVGTKLDPSVTKADSLVGNVVGKPGHLPPTYNTLRLEYRLLERVVGTKDLVRVQPIRVREPLMITVGTAITMGIVTRVTSDEMEVALRRPVVAWPGAHVAISRQVRGRWRLVGWGVVKD</sequence>
<evidence type="ECO:0000256" key="6">
    <source>
        <dbReference type="ARBA" id="ARBA00022842"/>
    </source>
</evidence>
<keyword evidence="7 10" id="KW-0648">Protein biosynthesis</keyword>